<feature type="transmembrane region" description="Helical" evidence="1">
    <location>
        <begin position="188"/>
        <end position="209"/>
    </location>
</feature>
<feature type="transmembrane region" description="Helical" evidence="1">
    <location>
        <begin position="18"/>
        <end position="36"/>
    </location>
</feature>
<feature type="transmembrane region" description="Helical" evidence="1">
    <location>
        <begin position="276"/>
        <end position="295"/>
    </location>
</feature>
<comment type="caution">
    <text evidence="3">The sequence shown here is derived from an EMBL/GenBank/DDBJ whole genome shotgun (WGS) entry which is preliminary data.</text>
</comment>
<feature type="transmembrane region" description="Helical" evidence="1">
    <location>
        <begin position="248"/>
        <end position="270"/>
    </location>
</feature>
<name>A0A094QH65_9ZZZZ</name>
<proteinExistence type="predicted"/>
<dbReference type="Pfam" id="PF00892">
    <property type="entry name" value="EamA"/>
    <property type="match status" value="2"/>
</dbReference>
<dbReference type="GO" id="GO:0016020">
    <property type="term" value="C:membrane"/>
    <property type="evidence" value="ECO:0007669"/>
    <property type="project" value="InterPro"/>
</dbReference>
<feature type="transmembrane region" description="Helical" evidence="1">
    <location>
        <begin position="221"/>
        <end position="241"/>
    </location>
</feature>
<reference evidence="3" key="1">
    <citation type="submission" date="2014-06" db="EMBL/GenBank/DDBJ databases">
        <title>Key roles for freshwater Actinobacteria revealed by deep metagenomic sequencing.</title>
        <authorList>
            <person name="Ghai R."/>
            <person name="Mizuno C.M."/>
            <person name="Picazo A."/>
            <person name="Camacho A."/>
            <person name="Rodriguez-Valera F."/>
        </authorList>
    </citation>
    <scope>NUCLEOTIDE SEQUENCE</scope>
</reference>
<feature type="transmembrane region" description="Helical" evidence="1">
    <location>
        <begin position="78"/>
        <end position="95"/>
    </location>
</feature>
<dbReference type="AlphaFoldDB" id="A0A094QH65"/>
<dbReference type="InterPro" id="IPR000620">
    <property type="entry name" value="EamA_dom"/>
</dbReference>
<gene>
    <name evidence="3" type="ORF">GM51_0610</name>
</gene>
<keyword evidence="1" id="KW-0472">Membrane</keyword>
<dbReference type="PANTHER" id="PTHR22911:SF76">
    <property type="entry name" value="EAMA DOMAIN-CONTAINING PROTEIN"/>
    <property type="match status" value="1"/>
</dbReference>
<keyword evidence="1" id="KW-0812">Transmembrane</keyword>
<dbReference type="SUPFAM" id="SSF103481">
    <property type="entry name" value="Multidrug resistance efflux transporter EmrE"/>
    <property type="match status" value="2"/>
</dbReference>
<protein>
    <recommendedName>
        <fullName evidence="2">EamA domain-containing protein</fullName>
    </recommendedName>
</protein>
<evidence type="ECO:0000256" key="1">
    <source>
        <dbReference type="SAM" id="Phobius"/>
    </source>
</evidence>
<dbReference type="PANTHER" id="PTHR22911">
    <property type="entry name" value="ACYL-MALONYL CONDENSING ENZYME-RELATED"/>
    <property type="match status" value="1"/>
</dbReference>
<feature type="transmembrane region" description="Helical" evidence="1">
    <location>
        <begin position="101"/>
        <end position="120"/>
    </location>
</feature>
<accession>A0A094QH65</accession>
<sequence length="309" mass="33202">MTSTDTSAKSSFRNREDIHVLAAILAVTAWGIGPIFNKALSVSTSSIVFYRMLFGLPIMVLMAYMNGGSLNKHVIRKAALPGFMFAMSFITGFATVKMTSIANATMVGTLQPVLVLFVAPKLFGEKITLRKLAYSISAMAGVLVVVMAAASTSGAHLDGDLLAVLNVVIWTIYFVMSKKRRDEGIHSWSFIAAVFFCAAIIVLPYGAITSNDLGAMHASDWWYIIGMALGPGVIGHGMMTWAQGHIDVSLASMLGLISPVISTILAWFFFQQSLTLLQLLGGVIVMASLTALVRLQGKMSAETLVVHET</sequence>
<feature type="domain" description="EamA" evidence="2">
    <location>
        <begin position="20"/>
        <end position="146"/>
    </location>
</feature>
<dbReference type="EMBL" id="JNSL01000002">
    <property type="protein sequence ID" value="KGA21684.1"/>
    <property type="molecule type" value="Genomic_DNA"/>
</dbReference>
<feature type="domain" description="EamA" evidence="2">
    <location>
        <begin position="159"/>
        <end position="292"/>
    </location>
</feature>
<evidence type="ECO:0000313" key="3">
    <source>
        <dbReference type="EMBL" id="KGA21684.1"/>
    </source>
</evidence>
<evidence type="ECO:0000259" key="2">
    <source>
        <dbReference type="Pfam" id="PF00892"/>
    </source>
</evidence>
<dbReference type="InterPro" id="IPR037185">
    <property type="entry name" value="EmrE-like"/>
</dbReference>
<feature type="transmembrane region" description="Helical" evidence="1">
    <location>
        <begin position="132"/>
        <end position="151"/>
    </location>
</feature>
<keyword evidence="1" id="KW-1133">Transmembrane helix</keyword>
<organism evidence="3">
    <name type="scientific">freshwater metagenome</name>
    <dbReference type="NCBI Taxonomy" id="449393"/>
    <lineage>
        <taxon>unclassified sequences</taxon>
        <taxon>metagenomes</taxon>
        <taxon>ecological metagenomes</taxon>
    </lineage>
</organism>
<feature type="transmembrane region" description="Helical" evidence="1">
    <location>
        <begin position="157"/>
        <end position="176"/>
    </location>
</feature>
<dbReference type="Gene3D" id="1.10.3730.20">
    <property type="match status" value="1"/>
</dbReference>
<feature type="transmembrane region" description="Helical" evidence="1">
    <location>
        <begin position="48"/>
        <end position="66"/>
    </location>
</feature>